<keyword evidence="1" id="KW-0238">DNA-binding</keyword>
<dbReference type="RefSeq" id="WP_238237667.1">
    <property type="nucleotide sequence ID" value="NZ_BPQQ01000049.1"/>
</dbReference>
<dbReference type="Proteomes" id="UP001055153">
    <property type="component" value="Unassembled WGS sequence"/>
</dbReference>
<evidence type="ECO:0000256" key="1">
    <source>
        <dbReference type="ARBA" id="ARBA00023125"/>
    </source>
</evidence>
<dbReference type="EMBL" id="BPQQ01000049">
    <property type="protein sequence ID" value="GJE02177.1"/>
    <property type="molecule type" value="Genomic_DNA"/>
</dbReference>
<reference evidence="2" key="2">
    <citation type="submission" date="2021-08" db="EMBL/GenBank/DDBJ databases">
        <authorList>
            <person name="Tani A."/>
            <person name="Ola A."/>
            <person name="Ogura Y."/>
            <person name="Katsura K."/>
            <person name="Hayashi T."/>
        </authorList>
    </citation>
    <scope>NUCLEOTIDE SEQUENCE</scope>
    <source>
        <strain evidence="2">DSM 17168</strain>
    </source>
</reference>
<comment type="caution">
    <text evidence="2">The sequence shown here is derived from an EMBL/GenBank/DDBJ whole genome shotgun (WGS) entry which is preliminary data.</text>
</comment>
<gene>
    <name evidence="2" type="ORF">GMJLKIPL_4121</name>
</gene>
<name>A0ABQ4SGD7_9HYPH</name>
<evidence type="ECO:0008006" key="4">
    <source>
        <dbReference type="Google" id="ProtNLM"/>
    </source>
</evidence>
<reference evidence="2" key="1">
    <citation type="journal article" date="2021" name="Front. Microbiol.">
        <title>Comprehensive Comparative Genomics and Phenotyping of Methylobacterium Species.</title>
        <authorList>
            <person name="Alessa O."/>
            <person name="Ogura Y."/>
            <person name="Fujitani Y."/>
            <person name="Takami H."/>
            <person name="Hayashi T."/>
            <person name="Sahin N."/>
            <person name="Tani A."/>
        </authorList>
    </citation>
    <scope>NUCLEOTIDE SEQUENCE</scope>
    <source>
        <strain evidence="2">DSM 17168</strain>
    </source>
</reference>
<dbReference type="InterPro" id="IPR010998">
    <property type="entry name" value="Integrase_recombinase_N"/>
</dbReference>
<evidence type="ECO:0000313" key="3">
    <source>
        <dbReference type="Proteomes" id="UP001055153"/>
    </source>
</evidence>
<protein>
    <recommendedName>
        <fullName evidence="4">Integrase</fullName>
    </recommendedName>
</protein>
<evidence type="ECO:0000313" key="2">
    <source>
        <dbReference type="EMBL" id="GJE02177.1"/>
    </source>
</evidence>
<dbReference type="Gene3D" id="1.10.150.130">
    <property type="match status" value="1"/>
</dbReference>
<keyword evidence="3" id="KW-1185">Reference proteome</keyword>
<sequence>MVPDRLALPSPMPLPELGEAGALPVEAAALVQAYQRASKADATVRAYRADAEAFGAWCAPLRLPIAAGQP</sequence>
<dbReference type="SUPFAM" id="SSF47823">
    <property type="entry name" value="lambda integrase-like, N-terminal domain"/>
    <property type="match status" value="1"/>
</dbReference>
<proteinExistence type="predicted"/>
<organism evidence="2 3">
    <name type="scientific">Methylobacterium isbiliense</name>
    <dbReference type="NCBI Taxonomy" id="315478"/>
    <lineage>
        <taxon>Bacteria</taxon>
        <taxon>Pseudomonadati</taxon>
        <taxon>Pseudomonadota</taxon>
        <taxon>Alphaproteobacteria</taxon>
        <taxon>Hyphomicrobiales</taxon>
        <taxon>Methylobacteriaceae</taxon>
        <taxon>Methylobacterium</taxon>
    </lineage>
</organism>
<accession>A0ABQ4SGD7</accession>